<accession>A0A7S3LQ98</accession>
<evidence type="ECO:0000313" key="2">
    <source>
        <dbReference type="EMBL" id="CAE0437335.1"/>
    </source>
</evidence>
<evidence type="ECO:0000259" key="1">
    <source>
        <dbReference type="Pfam" id="PF18590"/>
    </source>
</evidence>
<dbReference type="Pfam" id="PF18590">
    <property type="entry name" value="IMP2_N"/>
    <property type="match status" value="1"/>
</dbReference>
<organism evidence="2">
    <name type="scientific">Aplanochytrium stocchinoi</name>
    <dbReference type="NCBI Taxonomy" id="215587"/>
    <lineage>
        <taxon>Eukaryota</taxon>
        <taxon>Sar</taxon>
        <taxon>Stramenopiles</taxon>
        <taxon>Bigyra</taxon>
        <taxon>Labyrinthulomycetes</taxon>
        <taxon>Thraustochytrida</taxon>
        <taxon>Thraustochytriidae</taxon>
        <taxon>Aplanochytrium</taxon>
    </lineage>
</organism>
<dbReference type="EMBL" id="HBIN01010164">
    <property type="protein sequence ID" value="CAE0437335.1"/>
    <property type="molecule type" value="Transcribed_RNA"/>
</dbReference>
<dbReference type="AlphaFoldDB" id="A0A7S3LQ98"/>
<protein>
    <recommendedName>
        <fullName evidence="1">Immune mapped protein 2 N-terminal domain-containing protein</fullName>
    </recommendedName>
</protein>
<feature type="domain" description="Immune mapped protein 2 N-terminal" evidence="1">
    <location>
        <begin position="5"/>
        <end position="85"/>
    </location>
</feature>
<proteinExistence type="predicted"/>
<reference evidence="2" key="1">
    <citation type="submission" date="2021-01" db="EMBL/GenBank/DDBJ databases">
        <authorList>
            <person name="Corre E."/>
            <person name="Pelletier E."/>
            <person name="Niang G."/>
            <person name="Scheremetjew M."/>
            <person name="Finn R."/>
            <person name="Kale V."/>
            <person name="Holt S."/>
            <person name="Cochrane G."/>
            <person name="Meng A."/>
            <person name="Brown T."/>
            <person name="Cohen L."/>
        </authorList>
    </citation>
    <scope>NUCLEOTIDE SEQUENCE</scope>
    <source>
        <strain evidence="2">GSBS06</strain>
    </source>
</reference>
<gene>
    <name evidence="2" type="ORF">ASTO00021_LOCUS7592</name>
</gene>
<dbReference type="InterPro" id="IPR040955">
    <property type="entry name" value="IMP2_N"/>
</dbReference>
<sequence>MVLKCHLTFSVSSNGSLFSVWSDEDVPGAMAIWIPEPTKKIPPYLLKNNGGKTELARNLRDDKQKFYKAYTDFIKQTVKYDGTFVNFAETGGTSFKTVVNFLTEADEVVLAVDDHEYRVAEYAAVAVVNLENNIFAGVKTITKGDFLNKPERVGYSAVKL</sequence>
<name>A0A7S3LQ98_9STRA</name>